<keyword evidence="12" id="KW-1185">Reference proteome</keyword>
<dbReference type="STRING" id="1120989.SAMN02745227_02002"/>
<keyword evidence="2" id="KW-0813">Transport</keyword>
<dbReference type="EMBL" id="FRAI01000029">
    <property type="protein sequence ID" value="SHK30231.1"/>
    <property type="molecule type" value="Genomic_DNA"/>
</dbReference>
<comment type="subcellular location">
    <subcellularLocation>
        <location evidence="1">Cell inner membrane</location>
        <topology evidence="1">Multi-pass membrane protein</topology>
    </subcellularLocation>
</comment>
<evidence type="ECO:0000256" key="6">
    <source>
        <dbReference type="ARBA" id="ARBA00022989"/>
    </source>
</evidence>
<dbReference type="InterPro" id="IPR055348">
    <property type="entry name" value="DctQ"/>
</dbReference>
<dbReference type="PANTHER" id="PTHR35011:SF4">
    <property type="entry name" value="SLL1102 PROTEIN"/>
    <property type="match status" value="1"/>
</dbReference>
<feature type="domain" description="Tripartite ATP-independent periplasmic transporters DctQ component" evidence="10">
    <location>
        <begin position="1"/>
        <end position="99"/>
    </location>
</feature>
<gene>
    <name evidence="11" type="ORF">SAMN02745227_02002</name>
</gene>
<keyword evidence="7 9" id="KW-0472">Membrane</keyword>
<evidence type="ECO:0000256" key="1">
    <source>
        <dbReference type="ARBA" id="ARBA00004429"/>
    </source>
</evidence>
<dbReference type="Pfam" id="PF04290">
    <property type="entry name" value="DctQ"/>
    <property type="match status" value="1"/>
</dbReference>
<dbReference type="Proteomes" id="UP000243547">
    <property type="component" value="Unassembled WGS sequence"/>
</dbReference>
<evidence type="ECO:0000256" key="3">
    <source>
        <dbReference type="ARBA" id="ARBA00022475"/>
    </source>
</evidence>
<comment type="similarity">
    <text evidence="8">Belongs to the TRAP transporter small permease family.</text>
</comment>
<keyword evidence="5 9" id="KW-0812">Transmembrane</keyword>
<evidence type="ECO:0000256" key="4">
    <source>
        <dbReference type="ARBA" id="ARBA00022519"/>
    </source>
</evidence>
<organism evidence="11 12">
    <name type="scientific">Anaerobranca californiensis DSM 14826</name>
    <dbReference type="NCBI Taxonomy" id="1120989"/>
    <lineage>
        <taxon>Bacteria</taxon>
        <taxon>Bacillati</taxon>
        <taxon>Bacillota</taxon>
        <taxon>Clostridia</taxon>
        <taxon>Eubacteriales</taxon>
        <taxon>Proteinivoracaceae</taxon>
        <taxon>Anaerobranca</taxon>
    </lineage>
</organism>
<evidence type="ECO:0000259" key="10">
    <source>
        <dbReference type="Pfam" id="PF04290"/>
    </source>
</evidence>
<accession>A0A1M6RCP8</accession>
<dbReference type="AlphaFoldDB" id="A0A1M6RCP8"/>
<evidence type="ECO:0000256" key="2">
    <source>
        <dbReference type="ARBA" id="ARBA00022448"/>
    </source>
</evidence>
<protein>
    <submittedName>
        <fullName evidence="11">Tripartite ATP-independent transporter, DctQ component</fullName>
    </submittedName>
</protein>
<evidence type="ECO:0000256" key="9">
    <source>
        <dbReference type="SAM" id="Phobius"/>
    </source>
</evidence>
<evidence type="ECO:0000256" key="5">
    <source>
        <dbReference type="ARBA" id="ARBA00022692"/>
    </source>
</evidence>
<evidence type="ECO:0000313" key="11">
    <source>
        <dbReference type="EMBL" id="SHK30231.1"/>
    </source>
</evidence>
<keyword evidence="3" id="KW-1003">Cell membrane</keyword>
<evidence type="ECO:0000313" key="12">
    <source>
        <dbReference type="Proteomes" id="UP000243547"/>
    </source>
</evidence>
<reference evidence="12" key="1">
    <citation type="submission" date="2016-11" db="EMBL/GenBank/DDBJ databases">
        <authorList>
            <person name="Varghese N."/>
            <person name="Submissions S."/>
        </authorList>
    </citation>
    <scope>NUCLEOTIDE SEQUENCE [LARGE SCALE GENOMIC DNA]</scope>
    <source>
        <strain evidence="12">DSM 14826</strain>
    </source>
</reference>
<sequence>MWSVFIGAAACYKRKMHIGIDMLINLLPIKIREIVNLLLNLFMVILNGFIFYLSYIYVQASYVKPTPVLGISSAYVSSSLLVGFGLMTFYALKFFINDLIMIIKKI</sequence>
<evidence type="ECO:0000256" key="7">
    <source>
        <dbReference type="ARBA" id="ARBA00023136"/>
    </source>
</evidence>
<dbReference type="GO" id="GO:0005886">
    <property type="term" value="C:plasma membrane"/>
    <property type="evidence" value="ECO:0007669"/>
    <property type="project" value="UniProtKB-SubCell"/>
</dbReference>
<name>A0A1M6RCP8_9FIRM</name>
<evidence type="ECO:0000256" key="8">
    <source>
        <dbReference type="ARBA" id="ARBA00038436"/>
    </source>
</evidence>
<keyword evidence="4" id="KW-0997">Cell inner membrane</keyword>
<keyword evidence="6 9" id="KW-1133">Transmembrane helix</keyword>
<proteinExistence type="inferred from homology"/>
<dbReference type="PANTHER" id="PTHR35011">
    <property type="entry name" value="2,3-DIKETO-L-GULONATE TRAP TRANSPORTER SMALL PERMEASE PROTEIN YIAM"/>
    <property type="match status" value="1"/>
</dbReference>
<dbReference type="InterPro" id="IPR007387">
    <property type="entry name" value="TRAP_DctQ"/>
</dbReference>
<feature type="transmembrane region" description="Helical" evidence="9">
    <location>
        <begin position="75"/>
        <end position="96"/>
    </location>
</feature>
<feature type="transmembrane region" description="Helical" evidence="9">
    <location>
        <begin position="34"/>
        <end position="55"/>
    </location>
</feature>